<dbReference type="EMBL" id="CP086714">
    <property type="protein sequence ID" value="WOO76683.1"/>
    <property type="molecule type" value="Genomic_DNA"/>
</dbReference>
<dbReference type="InterPro" id="IPR052732">
    <property type="entry name" value="Cell-binding_unc_protein"/>
</dbReference>
<dbReference type="InterPro" id="IPR029021">
    <property type="entry name" value="Prot-tyrosine_phosphatase-like"/>
</dbReference>
<dbReference type="InterPro" id="IPR000387">
    <property type="entry name" value="Tyr_Pase_dom"/>
</dbReference>
<dbReference type="Pfam" id="PF22547">
    <property type="entry name" value="2H-SAK"/>
    <property type="match status" value="1"/>
</dbReference>
<evidence type="ECO:0000259" key="2">
    <source>
        <dbReference type="PROSITE" id="PS50056"/>
    </source>
</evidence>
<dbReference type="GeneID" id="87803565"/>
<evidence type="ECO:0000313" key="4">
    <source>
        <dbReference type="Proteomes" id="UP000827549"/>
    </source>
</evidence>
<dbReference type="Gene3D" id="3.30.470.30">
    <property type="entry name" value="DNA ligase/mRNA capping enzyme"/>
    <property type="match status" value="1"/>
</dbReference>
<dbReference type="GO" id="GO:0016791">
    <property type="term" value="F:phosphatase activity"/>
    <property type="evidence" value="ECO:0007669"/>
    <property type="project" value="UniProtKB-ARBA"/>
</dbReference>
<dbReference type="RefSeq" id="XP_062622715.1">
    <property type="nucleotide sequence ID" value="XM_062766731.1"/>
</dbReference>
<dbReference type="PROSITE" id="PS50056">
    <property type="entry name" value="TYR_PHOSPHATASE_2"/>
    <property type="match status" value="1"/>
</dbReference>
<sequence length="871" mass="94255">MQLAPQGLSVAEYKGCLALLGPSLLSACERANAADGRGSHQPGTGPSSLLLPEQQQHVTLVTAAERKRHRIPVAGGGVPTQPTHPPPPHPAVSNVYVLYPAQERRRARFLTVVWAHGDAWRAAHGLPKKEYHITLSAEDDHGVPKGVGALASAHGADVVLEQLASLGETALDHASLACDDASFRAQIAERMVADFPDSYKGYARLAEASPDPKVSALSYACVAALNPALLGRAATQIAKLRDSVSYGAVVTATERDTLPPGLATHLLQPWPAALDAELAHVLWMHGTASRERQISAAGYELPRFFSWLYPGRVAGMSTPRRAADVDALATMGFTHVLTLTEETPLDEQWFRFVLEHVFVPVPNYHPPTIAEMDAIWGMVVAGGVWLVHCGGGVGRAGTVLACLIAMLGTGDEEGGEEVGVSSTPRLDAGTAIALLRRARPRSLETAQQEAFVASWISHRWKVVHASAAPLVEPVTLLGVEGDARAPITALFLIGRPGSGKSWLAAALAKRRGPKETVVISQDEAGSRAFCETQLSRAGNLPPDTLVILDRCNPSRVDRRAWLSLLSGRPCVAVYFDYPAALCKQRLDARLDHPTLRAGRGGNALAQMDREMEAPTLDEGWYSILTIASFPAARQAVQHITPDPPLLKFPRTPHLLNLGASTADDVVLGDFEELTGNLTIEEKIDGANMGISLDFNGVIRTQNRSHWVSSADHAQFKPLDSWVAAHEDALRRILGADAQFPERFILYGEWAVARHSIAYSALPGAFIAFDLYDRLEARFLSRGALTRVLAGSDIPQVPLIAETTRVTRAEVLELVQRTSAFTDGRVEGVYVRTEDDERRYTVGRGKVVRGDFIAGNEHWTRGPLVLNRFARD</sequence>
<keyword evidence="1" id="KW-0378">Hydrolase</keyword>
<dbReference type="Gene3D" id="3.90.190.10">
    <property type="entry name" value="Protein tyrosine phosphatase superfamily"/>
    <property type="match status" value="1"/>
</dbReference>
<protein>
    <submittedName>
        <fullName evidence="3">Dual specificity protein phosphatase 23</fullName>
    </submittedName>
</protein>
<dbReference type="InterPro" id="IPR021122">
    <property type="entry name" value="RNA_ligase_dom_REL/Rnl2"/>
</dbReference>
<dbReference type="InterPro" id="IPR054498">
    <property type="entry name" value="2H-SAK"/>
</dbReference>
<keyword evidence="4" id="KW-1185">Reference proteome</keyword>
<name>A0AAF0XZ45_9TREE</name>
<dbReference type="PANTHER" id="PTHR43883:SF1">
    <property type="entry name" value="GLUCONOKINASE"/>
    <property type="match status" value="1"/>
</dbReference>
<dbReference type="SUPFAM" id="SSF52540">
    <property type="entry name" value="P-loop containing nucleoside triphosphate hydrolases"/>
    <property type="match status" value="1"/>
</dbReference>
<organism evidence="3 4">
    <name type="scientific">Vanrija pseudolonga</name>
    <dbReference type="NCBI Taxonomy" id="143232"/>
    <lineage>
        <taxon>Eukaryota</taxon>
        <taxon>Fungi</taxon>
        <taxon>Dikarya</taxon>
        <taxon>Basidiomycota</taxon>
        <taxon>Agaricomycotina</taxon>
        <taxon>Tremellomycetes</taxon>
        <taxon>Trichosporonales</taxon>
        <taxon>Trichosporonaceae</taxon>
        <taxon>Vanrija</taxon>
    </lineage>
</organism>
<dbReference type="InterPro" id="IPR057023">
    <property type="entry name" value="PTP-SAK"/>
</dbReference>
<dbReference type="Pfam" id="PF13671">
    <property type="entry name" value="AAA_33"/>
    <property type="match status" value="1"/>
</dbReference>
<reference evidence="3" key="1">
    <citation type="submission" date="2023-10" db="EMBL/GenBank/DDBJ databases">
        <authorList>
            <person name="Noh H."/>
        </authorList>
    </citation>
    <scope>NUCLEOTIDE SEQUENCE</scope>
    <source>
        <strain evidence="3">DUCC4014</strain>
    </source>
</reference>
<dbReference type="PANTHER" id="PTHR43883">
    <property type="entry name" value="SLR0207 PROTEIN"/>
    <property type="match status" value="1"/>
</dbReference>
<evidence type="ECO:0000256" key="1">
    <source>
        <dbReference type="ARBA" id="ARBA00022801"/>
    </source>
</evidence>
<dbReference type="Pfam" id="PF22784">
    <property type="entry name" value="PTP-SAK"/>
    <property type="match status" value="1"/>
</dbReference>
<dbReference type="AlphaFoldDB" id="A0AAF0XZ45"/>
<feature type="domain" description="Tyrosine specific protein phosphatases" evidence="2">
    <location>
        <begin position="382"/>
        <end position="450"/>
    </location>
</feature>
<dbReference type="SUPFAM" id="SSF52799">
    <property type="entry name" value="(Phosphotyrosine protein) phosphatases II"/>
    <property type="match status" value="1"/>
</dbReference>
<dbReference type="Pfam" id="PF09414">
    <property type="entry name" value="RNA_ligase"/>
    <property type="match status" value="1"/>
</dbReference>
<accession>A0AAF0XZ45</accession>
<proteinExistence type="predicted"/>
<dbReference type="Gene3D" id="3.40.50.300">
    <property type="entry name" value="P-loop containing nucleotide triphosphate hydrolases"/>
    <property type="match status" value="1"/>
</dbReference>
<dbReference type="SUPFAM" id="SSF56091">
    <property type="entry name" value="DNA ligase/mRNA capping enzyme, catalytic domain"/>
    <property type="match status" value="1"/>
</dbReference>
<dbReference type="Proteomes" id="UP000827549">
    <property type="component" value="Chromosome 1"/>
</dbReference>
<evidence type="ECO:0000313" key="3">
    <source>
        <dbReference type="EMBL" id="WOO76683.1"/>
    </source>
</evidence>
<gene>
    <name evidence="3" type="primary">DUSP23</name>
    <name evidence="3" type="ORF">LOC62_01G000306</name>
</gene>
<dbReference type="InterPro" id="IPR027417">
    <property type="entry name" value="P-loop_NTPase"/>
</dbReference>